<proteinExistence type="predicted"/>
<gene>
    <name evidence="1" type="ORF">HA271_04625</name>
</gene>
<reference evidence="2" key="1">
    <citation type="journal article" date="2020" name="bioRxiv">
        <title>A rank-normalized archaeal taxonomy based on genome phylogeny resolves widespread incomplete and uneven classifications.</title>
        <authorList>
            <person name="Rinke C."/>
            <person name="Chuvochina M."/>
            <person name="Mussig A.J."/>
            <person name="Chaumeil P.-A."/>
            <person name="Waite D.W."/>
            <person name="Whitman W.B."/>
            <person name="Parks D.H."/>
            <person name="Hugenholtz P."/>
        </authorList>
    </citation>
    <scope>NUCLEOTIDE SEQUENCE [LARGE SCALE GENOMIC DNA]</scope>
</reference>
<dbReference type="EMBL" id="DUHE01000136">
    <property type="protein sequence ID" value="HII84118.1"/>
    <property type="molecule type" value="Genomic_DNA"/>
</dbReference>
<dbReference type="InterPro" id="IPR012056">
    <property type="entry name" value="NiFe_EhaM"/>
</dbReference>
<dbReference type="SUPFAM" id="SSF101332">
    <property type="entry name" value="Hypothetical protein MTH393"/>
    <property type="match status" value="1"/>
</dbReference>
<organism evidence="1 2">
    <name type="scientific">Methanobacterium subterraneum</name>
    <dbReference type="NCBI Taxonomy" id="59277"/>
    <lineage>
        <taxon>Archaea</taxon>
        <taxon>Methanobacteriati</taxon>
        <taxon>Methanobacteriota</taxon>
        <taxon>Methanomada group</taxon>
        <taxon>Methanobacteria</taxon>
        <taxon>Methanobacteriales</taxon>
        <taxon>Methanobacteriaceae</taxon>
        <taxon>Methanobacterium</taxon>
    </lineage>
</organism>
<dbReference type="Gene3D" id="1.10.3070.10">
    <property type="entry name" value="EhaM-like"/>
    <property type="match status" value="1"/>
</dbReference>
<evidence type="ECO:0000313" key="2">
    <source>
        <dbReference type="Proteomes" id="UP000586031"/>
    </source>
</evidence>
<accession>A0A7J4TI58</accession>
<comment type="caution">
    <text evidence="1">The sequence shown here is derived from an EMBL/GenBank/DDBJ whole genome shotgun (WGS) entry which is preliminary data.</text>
</comment>
<dbReference type="InterPro" id="IPR036606">
    <property type="entry name" value="EhaM-like_sf"/>
</dbReference>
<sequence>MSREEIGKTGDISSMDEDDVLRIMKMRIVESYRWKLDIIKPISKELEISEEQLEEILIKRLDMASLEALHPRYESSKHYCIKEKLHSDLRLCWLCDVMNILSEEESEEIKNKIAAEILTNGKSYQEAMEDGRKDLLEYLMR</sequence>
<dbReference type="Proteomes" id="UP000586031">
    <property type="component" value="Unassembled WGS sequence"/>
</dbReference>
<evidence type="ECO:0000313" key="1">
    <source>
        <dbReference type="EMBL" id="HII84118.1"/>
    </source>
</evidence>
<dbReference type="AlphaFoldDB" id="A0A7J4TI58"/>
<name>A0A7J4TI58_9EURY</name>
<protein>
    <submittedName>
        <fullName evidence="1">DUF1959 domain-containing protein</fullName>
    </submittedName>
</protein>
<dbReference type="Pfam" id="PF09218">
    <property type="entry name" value="EhaM"/>
    <property type="match status" value="1"/>
</dbReference>